<reference evidence="2" key="1">
    <citation type="journal article" date="2022" name="bioRxiv">
        <title>Sequencing and chromosome-scale assembly of the giantPleurodeles waltlgenome.</title>
        <authorList>
            <person name="Brown T."/>
            <person name="Elewa A."/>
            <person name="Iarovenko S."/>
            <person name="Subramanian E."/>
            <person name="Araus A.J."/>
            <person name="Petzold A."/>
            <person name="Susuki M."/>
            <person name="Suzuki K.-i.T."/>
            <person name="Hayashi T."/>
            <person name="Toyoda A."/>
            <person name="Oliveira C."/>
            <person name="Osipova E."/>
            <person name="Leigh N.D."/>
            <person name="Simon A."/>
            <person name="Yun M.H."/>
        </authorList>
    </citation>
    <scope>NUCLEOTIDE SEQUENCE</scope>
    <source>
        <strain evidence="2">20211129_DDA</strain>
        <tissue evidence="2">Liver</tissue>
    </source>
</reference>
<proteinExistence type="predicted"/>
<comment type="caution">
    <text evidence="2">The sequence shown here is derived from an EMBL/GenBank/DDBJ whole genome shotgun (WGS) entry which is preliminary data.</text>
</comment>
<dbReference type="AlphaFoldDB" id="A0AAV7UCS4"/>
<organism evidence="2 3">
    <name type="scientific">Pleurodeles waltl</name>
    <name type="common">Iberian ribbed newt</name>
    <dbReference type="NCBI Taxonomy" id="8319"/>
    <lineage>
        <taxon>Eukaryota</taxon>
        <taxon>Metazoa</taxon>
        <taxon>Chordata</taxon>
        <taxon>Craniata</taxon>
        <taxon>Vertebrata</taxon>
        <taxon>Euteleostomi</taxon>
        <taxon>Amphibia</taxon>
        <taxon>Batrachia</taxon>
        <taxon>Caudata</taxon>
        <taxon>Salamandroidea</taxon>
        <taxon>Salamandridae</taxon>
        <taxon>Pleurodelinae</taxon>
        <taxon>Pleurodeles</taxon>
    </lineage>
</organism>
<evidence type="ECO:0000313" key="2">
    <source>
        <dbReference type="EMBL" id="KAJ1185507.1"/>
    </source>
</evidence>
<dbReference type="Proteomes" id="UP001066276">
    <property type="component" value="Chromosome 3_1"/>
</dbReference>
<evidence type="ECO:0000256" key="1">
    <source>
        <dbReference type="SAM" id="MobiDB-lite"/>
    </source>
</evidence>
<accession>A0AAV7UCS4</accession>
<gene>
    <name evidence="2" type="ORF">NDU88_002299</name>
</gene>
<name>A0AAV7UCS4_PLEWA</name>
<feature type="compositionally biased region" description="Basic and acidic residues" evidence="1">
    <location>
        <begin position="46"/>
        <end position="64"/>
    </location>
</feature>
<feature type="non-terminal residue" evidence="2">
    <location>
        <position position="1"/>
    </location>
</feature>
<feature type="region of interest" description="Disordered" evidence="1">
    <location>
        <begin position="1"/>
        <end position="64"/>
    </location>
</feature>
<protein>
    <submittedName>
        <fullName evidence="2">Uncharacterized protein</fullName>
    </submittedName>
</protein>
<evidence type="ECO:0000313" key="3">
    <source>
        <dbReference type="Proteomes" id="UP001066276"/>
    </source>
</evidence>
<dbReference type="EMBL" id="JANPWB010000005">
    <property type="protein sequence ID" value="KAJ1185507.1"/>
    <property type="molecule type" value="Genomic_DNA"/>
</dbReference>
<keyword evidence="3" id="KW-1185">Reference proteome</keyword>
<sequence length="64" mass="7008">KSRAAKMTSTSVMSKDPRTAGLVMEVPKRQELVAGRPAAKCNGLPTDHRGADNEDRERPPTAYR</sequence>